<feature type="region of interest" description="Disordered" evidence="2">
    <location>
        <begin position="159"/>
        <end position="258"/>
    </location>
</feature>
<dbReference type="PROSITE" id="PS00028">
    <property type="entry name" value="ZINC_FINGER_C2H2_1"/>
    <property type="match status" value="1"/>
</dbReference>
<accession>W9YBP3</accession>
<feature type="compositionally biased region" description="Basic and acidic residues" evidence="2">
    <location>
        <begin position="199"/>
        <end position="212"/>
    </location>
</feature>
<proteinExistence type="predicted"/>
<dbReference type="Gene3D" id="3.30.160.60">
    <property type="entry name" value="Classic Zinc Finger"/>
    <property type="match status" value="1"/>
</dbReference>
<dbReference type="InterPro" id="IPR039258">
    <property type="entry name" value="ZNF511"/>
</dbReference>
<feature type="region of interest" description="Disordered" evidence="2">
    <location>
        <begin position="1"/>
        <end position="36"/>
    </location>
</feature>
<dbReference type="eggNOG" id="KOG4173">
    <property type="taxonomic scope" value="Eukaryota"/>
</dbReference>
<dbReference type="AlphaFoldDB" id="W9YBP3"/>
<comment type="caution">
    <text evidence="4">The sequence shown here is derived from an EMBL/GenBank/DDBJ whole genome shotgun (WGS) entry which is preliminary data.</text>
</comment>
<keyword evidence="1" id="KW-0479">Metal-binding</keyword>
<dbReference type="RefSeq" id="XP_007736353.1">
    <property type="nucleotide sequence ID" value="XM_007738163.1"/>
</dbReference>
<keyword evidence="1" id="KW-0863">Zinc-finger</keyword>
<name>W9YBP3_9EURO</name>
<dbReference type="HOGENOM" id="CLU_055660_1_0_1"/>
<dbReference type="OrthoDB" id="18440at2759"/>
<sequence>MAKRSHDSSSEDEEPFIPEQPAFPTAKRISATDMNEAASHQSAIQCSLPPHRETLDFASIEAFEVHYAKDHSNRCTSCGKNFPTAHFLALHIDEHHNTFREALQAKGEKTYACFVEGCERRCSTPQKRRLHLMDKHLFPKMYNFRIVDTGIDKSLSMLHEGRRRRVSTATDPTQMSRHRTHEAQLEQRPKRQSPAPVPPRRDSAEPSRREQEEIGVGNLKSSKHVSDSTVNDLAASMSALQFVPPSVANKQRDKQHLR</sequence>
<evidence type="ECO:0000259" key="3">
    <source>
        <dbReference type="PROSITE" id="PS50157"/>
    </source>
</evidence>
<evidence type="ECO:0000313" key="4">
    <source>
        <dbReference type="EMBL" id="EXJ79779.1"/>
    </source>
</evidence>
<evidence type="ECO:0000313" key="5">
    <source>
        <dbReference type="Proteomes" id="UP000019478"/>
    </source>
</evidence>
<dbReference type="PANTHER" id="PTHR21354">
    <property type="entry name" value="ZINC FINGER PROTEIN 511"/>
    <property type="match status" value="1"/>
</dbReference>
<dbReference type="SMART" id="SM00355">
    <property type="entry name" value="ZnF_C2H2"/>
    <property type="match status" value="2"/>
</dbReference>
<dbReference type="Proteomes" id="UP000019478">
    <property type="component" value="Unassembled WGS sequence"/>
</dbReference>
<dbReference type="InterPro" id="IPR013087">
    <property type="entry name" value="Znf_C2H2_type"/>
</dbReference>
<dbReference type="EMBL" id="AMGY01000007">
    <property type="protein sequence ID" value="EXJ79779.1"/>
    <property type="molecule type" value="Genomic_DNA"/>
</dbReference>
<evidence type="ECO:0000256" key="1">
    <source>
        <dbReference type="PROSITE-ProRule" id="PRU00042"/>
    </source>
</evidence>
<feature type="domain" description="C2H2-type" evidence="3">
    <location>
        <begin position="73"/>
        <end position="101"/>
    </location>
</feature>
<dbReference type="GeneID" id="19172153"/>
<keyword evidence="1" id="KW-0862">Zinc</keyword>
<protein>
    <recommendedName>
        <fullName evidence="3">C2H2-type domain-containing protein</fullName>
    </recommendedName>
</protein>
<organism evidence="4 5">
    <name type="scientific">Capronia epimyces CBS 606.96</name>
    <dbReference type="NCBI Taxonomy" id="1182542"/>
    <lineage>
        <taxon>Eukaryota</taxon>
        <taxon>Fungi</taxon>
        <taxon>Dikarya</taxon>
        <taxon>Ascomycota</taxon>
        <taxon>Pezizomycotina</taxon>
        <taxon>Eurotiomycetes</taxon>
        <taxon>Chaetothyriomycetidae</taxon>
        <taxon>Chaetothyriales</taxon>
        <taxon>Herpotrichiellaceae</taxon>
        <taxon>Capronia</taxon>
    </lineage>
</organism>
<reference evidence="4 5" key="1">
    <citation type="submission" date="2013-03" db="EMBL/GenBank/DDBJ databases">
        <title>The Genome Sequence of Capronia epimyces CBS 606.96.</title>
        <authorList>
            <consortium name="The Broad Institute Genomics Platform"/>
            <person name="Cuomo C."/>
            <person name="de Hoog S."/>
            <person name="Gorbushina A."/>
            <person name="Walker B."/>
            <person name="Young S.K."/>
            <person name="Zeng Q."/>
            <person name="Gargeya S."/>
            <person name="Fitzgerald M."/>
            <person name="Haas B."/>
            <person name="Abouelleil A."/>
            <person name="Allen A.W."/>
            <person name="Alvarado L."/>
            <person name="Arachchi H.M."/>
            <person name="Berlin A.M."/>
            <person name="Chapman S.B."/>
            <person name="Gainer-Dewar J."/>
            <person name="Goldberg J."/>
            <person name="Griggs A."/>
            <person name="Gujja S."/>
            <person name="Hansen M."/>
            <person name="Howarth C."/>
            <person name="Imamovic A."/>
            <person name="Ireland A."/>
            <person name="Larimer J."/>
            <person name="McCowan C."/>
            <person name="Murphy C."/>
            <person name="Pearson M."/>
            <person name="Poon T.W."/>
            <person name="Priest M."/>
            <person name="Roberts A."/>
            <person name="Saif S."/>
            <person name="Shea T."/>
            <person name="Sisk P."/>
            <person name="Sykes S."/>
            <person name="Wortman J."/>
            <person name="Nusbaum C."/>
            <person name="Birren B."/>
        </authorList>
    </citation>
    <scope>NUCLEOTIDE SEQUENCE [LARGE SCALE GENOMIC DNA]</scope>
    <source>
        <strain evidence="4 5">CBS 606.96</strain>
    </source>
</reference>
<evidence type="ECO:0000256" key="2">
    <source>
        <dbReference type="SAM" id="MobiDB-lite"/>
    </source>
</evidence>
<keyword evidence="5" id="KW-1185">Reference proteome</keyword>
<gene>
    <name evidence="4" type="ORF">A1O3_08063</name>
</gene>
<dbReference type="GO" id="GO:0008270">
    <property type="term" value="F:zinc ion binding"/>
    <property type="evidence" value="ECO:0007669"/>
    <property type="project" value="UniProtKB-KW"/>
</dbReference>
<dbReference type="PANTHER" id="PTHR21354:SF0">
    <property type="entry name" value="ZINC FINGER PROTEIN 511"/>
    <property type="match status" value="1"/>
</dbReference>
<dbReference type="PROSITE" id="PS50157">
    <property type="entry name" value="ZINC_FINGER_C2H2_2"/>
    <property type="match status" value="1"/>
</dbReference>